<proteinExistence type="predicted"/>
<sequence>MLGRRPAVKLPVGSTGPGADRVATPQSRRAPRSIQWGGNTSPVGSADQGIFFWLVFWGQRSPTRCPQCCPGSVVAIRRTSTTFWCLGAPPRSTATRVSPIVFPFLLSEQSCFCTSRPCGRGPGPRWSVRHSAATPPPQTNATGLVPTGRRLAQQRAGQMSYLPLVQSLHSSPGSVPATGPTSLQMGGWEIQRLLCPLSSSPRSQALAPRKSGCLLGLRFGPQRAGRYVAGGPARAAPPFSLPPWARPKRYTARAQGEAASLWGGPLPGASSWSGPASPEVLRAPPRSPGEQPAAAQTSSCTGSVRSSSPRRRQSPLTSAGMSRPGANAAALSAGRARSRRRTRRESAQLSDSTRPPTAPTHGSPGTAATRVLSAVHRTGAQDQGR</sequence>
<feature type="region of interest" description="Disordered" evidence="1">
    <location>
        <begin position="124"/>
        <end position="145"/>
    </location>
</feature>
<evidence type="ECO:0000256" key="1">
    <source>
        <dbReference type="SAM" id="MobiDB-lite"/>
    </source>
</evidence>
<protein>
    <submittedName>
        <fullName evidence="2">Uncharacterized protein</fullName>
    </submittedName>
</protein>
<feature type="compositionally biased region" description="Low complexity" evidence="1">
    <location>
        <begin position="262"/>
        <end position="278"/>
    </location>
</feature>
<dbReference type="Proteomes" id="UP001066276">
    <property type="component" value="Chromosome 4_1"/>
</dbReference>
<comment type="caution">
    <text evidence="2">The sequence shown here is derived from an EMBL/GenBank/DDBJ whole genome shotgun (WGS) entry which is preliminary data.</text>
</comment>
<keyword evidence="3" id="KW-1185">Reference proteome</keyword>
<feature type="region of interest" description="Disordered" evidence="1">
    <location>
        <begin position="1"/>
        <end position="41"/>
    </location>
</feature>
<evidence type="ECO:0000313" key="2">
    <source>
        <dbReference type="EMBL" id="KAJ1170093.1"/>
    </source>
</evidence>
<reference evidence="2" key="1">
    <citation type="journal article" date="2022" name="bioRxiv">
        <title>Sequencing and chromosome-scale assembly of the giantPleurodeles waltlgenome.</title>
        <authorList>
            <person name="Brown T."/>
            <person name="Elewa A."/>
            <person name="Iarovenko S."/>
            <person name="Subramanian E."/>
            <person name="Araus A.J."/>
            <person name="Petzold A."/>
            <person name="Susuki M."/>
            <person name="Suzuki K.-i.T."/>
            <person name="Hayashi T."/>
            <person name="Toyoda A."/>
            <person name="Oliveira C."/>
            <person name="Osipova E."/>
            <person name="Leigh N.D."/>
            <person name="Simon A."/>
            <person name="Yun M.H."/>
        </authorList>
    </citation>
    <scope>NUCLEOTIDE SEQUENCE</scope>
    <source>
        <strain evidence="2">20211129_DDA</strain>
        <tissue evidence="2">Liver</tissue>
    </source>
</reference>
<accession>A0AAV7T210</accession>
<dbReference type="AlphaFoldDB" id="A0AAV7T210"/>
<feature type="compositionally biased region" description="Low complexity" evidence="1">
    <location>
        <begin position="298"/>
        <end position="307"/>
    </location>
</feature>
<feature type="compositionally biased region" description="Low complexity" evidence="1">
    <location>
        <begin position="322"/>
        <end position="335"/>
    </location>
</feature>
<organism evidence="2 3">
    <name type="scientific">Pleurodeles waltl</name>
    <name type="common">Iberian ribbed newt</name>
    <dbReference type="NCBI Taxonomy" id="8319"/>
    <lineage>
        <taxon>Eukaryota</taxon>
        <taxon>Metazoa</taxon>
        <taxon>Chordata</taxon>
        <taxon>Craniata</taxon>
        <taxon>Vertebrata</taxon>
        <taxon>Euteleostomi</taxon>
        <taxon>Amphibia</taxon>
        <taxon>Batrachia</taxon>
        <taxon>Caudata</taxon>
        <taxon>Salamandroidea</taxon>
        <taxon>Salamandridae</taxon>
        <taxon>Pleurodelinae</taxon>
        <taxon>Pleurodeles</taxon>
    </lineage>
</organism>
<gene>
    <name evidence="2" type="ORF">NDU88_001974</name>
</gene>
<evidence type="ECO:0000313" key="3">
    <source>
        <dbReference type="Proteomes" id="UP001066276"/>
    </source>
</evidence>
<feature type="region of interest" description="Disordered" evidence="1">
    <location>
        <begin position="261"/>
        <end position="385"/>
    </location>
</feature>
<dbReference type="EMBL" id="JANPWB010000007">
    <property type="protein sequence ID" value="KAJ1170093.1"/>
    <property type="molecule type" value="Genomic_DNA"/>
</dbReference>
<name>A0AAV7T210_PLEWA</name>